<dbReference type="STRING" id="188872.SAMN03080602_02387"/>
<dbReference type="EMBL" id="FXAO01000004">
    <property type="protein sequence ID" value="SMG33265.1"/>
    <property type="molecule type" value="Genomic_DNA"/>
</dbReference>
<dbReference type="AlphaFoldDB" id="A0A1X7JYJ3"/>
<proteinExistence type="predicted"/>
<sequence length="54" mass="6267">MRILRQTLSSNGYYGQDPWIVMEKNKAASCGKFDWVILKYSVRNPVGLGPFFKR</sequence>
<keyword evidence="2" id="KW-1185">Reference proteome</keyword>
<accession>A0A1X7JYJ3</accession>
<evidence type="ECO:0000313" key="2">
    <source>
        <dbReference type="Proteomes" id="UP000193420"/>
    </source>
</evidence>
<dbReference type="Proteomes" id="UP000193420">
    <property type="component" value="Unassembled WGS sequence"/>
</dbReference>
<evidence type="ECO:0000313" key="1">
    <source>
        <dbReference type="EMBL" id="SMG33265.1"/>
    </source>
</evidence>
<gene>
    <name evidence="1" type="ORF">SAMN03080602_02387</name>
</gene>
<protein>
    <submittedName>
        <fullName evidence="1">Uncharacterized protein</fullName>
    </submittedName>
</protein>
<name>A0A1X7JYJ3_9FLAO</name>
<organism evidence="1 2">
    <name type="scientific">Arenibacter troitsensis</name>
    <dbReference type="NCBI Taxonomy" id="188872"/>
    <lineage>
        <taxon>Bacteria</taxon>
        <taxon>Pseudomonadati</taxon>
        <taxon>Bacteroidota</taxon>
        <taxon>Flavobacteriia</taxon>
        <taxon>Flavobacteriales</taxon>
        <taxon>Flavobacteriaceae</taxon>
        <taxon>Arenibacter</taxon>
    </lineage>
</organism>
<reference evidence="2" key="1">
    <citation type="submission" date="2017-04" db="EMBL/GenBank/DDBJ databases">
        <authorList>
            <person name="Varghese N."/>
            <person name="Submissions S."/>
        </authorList>
    </citation>
    <scope>NUCLEOTIDE SEQUENCE [LARGE SCALE GENOMIC DNA]</scope>
    <source>
        <strain evidence="2">DSM 19835</strain>
    </source>
</reference>